<name>A0A0L0ULS9_9BASI</name>
<organism evidence="2 3">
    <name type="scientific">Puccinia striiformis f. sp. tritici PST-78</name>
    <dbReference type="NCBI Taxonomy" id="1165861"/>
    <lineage>
        <taxon>Eukaryota</taxon>
        <taxon>Fungi</taxon>
        <taxon>Dikarya</taxon>
        <taxon>Basidiomycota</taxon>
        <taxon>Pucciniomycotina</taxon>
        <taxon>Pucciniomycetes</taxon>
        <taxon>Pucciniales</taxon>
        <taxon>Pucciniaceae</taxon>
        <taxon>Puccinia</taxon>
    </lineage>
</organism>
<evidence type="ECO:0000313" key="3">
    <source>
        <dbReference type="Proteomes" id="UP000054564"/>
    </source>
</evidence>
<dbReference type="SUPFAM" id="SSF56112">
    <property type="entry name" value="Protein kinase-like (PK-like)"/>
    <property type="match status" value="1"/>
</dbReference>
<dbReference type="PROSITE" id="PS50011">
    <property type="entry name" value="PROTEIN_KINASE_DOM"/>
    <property type="match status" value="1"/>
</dbReference>
<evidence type="ECO:0000313" key="2">
    <source>
        <dbReference type="EMBL" id="KNE87724.1"/>
    </source>
</evidence>
<dbReference type="EMBL" id="AJIL01004360">
    <property type="protein sequence ID" value="KNE87724.1"/>
    <property type="molecule type" value="Genomic_DNA"/>
</dbReference>
<gene>
    <name evidence="2" type="ORF">PSTG_18886</name>
</gene>
<protein>
    <recommendedName>
        <fullName evidence="1">Protein kinase domain-containing protein</fullName>
    </recommendedName>
</protein>
<reference evidence="3" key="1">
    <citation type="submission" date="2014-03" db="EMBL/GenBank/DDBJ databases">
        <title>The Genome Sequence of Puccinia striiformis f. sp. tritici PST-78.</title>
        <authorList>
            <consortium name="The Broad Institute Genome Sequencing Platform"/>
            <person name="Cuomo C."/>
            <person name="Hulbert S."/>
            <person name="Chen X."/>
            <person name="Walker B."/>
            <person name="Young S.K."/>
            <person name="Zeng Q."/>
            <person name="Gargeya S."/>
            <person name="Fitzgerald M."/>
            <person name="Haas B."/>
            <person name="Abouelleil A."/>
            <person name="Alvarado L."/>
            <person name="Arachchi H.M."/>
            <person name="Berlin A.M."/>
            <person name="Chapman S.B."/>
            <person name="Goldberg J."/>
            <person name="Griggs A."/>
            <person name="Gujja S."/>
            <person name="Hansen M."/>
            <person name="Howarth C."/>
            <person name="Imamovic A."/>
            <person name="Larimer J."/>
            <person name="McCowan C."/>
            <person name="Montmayeur A."/>
            <person name="Murphy C."/>
            <person name="Neiman D."/>
            <person name="Pearson M."/>
            <person name="Priest M."/>
            <person name="Roberts A."/>
            <person name="Saif S."/>
            <person name="Shea T."/>
            <person name="Sisk P."/>
            <person name="Sykes S."/>
            <person name="Wortman J."/>
            <person name="Nusbaum C."/>
            <person name="Birren B."/>
        </authorList>
    </citation>
    <scope>NUCLEOTIDE SEQUENCE [LARGE SCALE GENOMIC DNA]</scope>
    <source>
        <strain evidence="3">race PST-78</strain>
    </source>
</reference>
<comment type="caution">
    <text evidence="2">The sequence shown here is derived from an EMBL/GenBank/DDBJ whole genome shotgun (WGS) entry which is preliminary data.</text>
</comment>
<dbReference type="GO" id="GO:0004672">
    <property type="term" value="F:protein kinase activity"/>
    <property type="evidence" value="ECO:0007669"/>
    <property type="project" value="InterPro"/>
</dbReference>
<keyword evidence="3" id="KW-1185">Reference proteome</keyword>
<dbReference type="AlphaFoldDB" id="A0A0L0ULS9"/>
<accession>A0A0L0ULS9</accession>
<dbReference type="InterPro" id="IPR011009">
    <property type="entry name" value="Kinase-like_dom_sf"/>
</dbReference>
<dbReference type="Proteomes" id="UP000054564">
    <property type="component" value="Unassembled WGS sequence"/>
</dbReference>
<sequence length="63" mass="7133">MTRNILLTSDKQQIKIANFSESVELKRHVSYGKGGMAYLAPEMERIIPRNPMFIAGELYCGKS</sequence>
<dbReference type="InterPro" id="IPR000719">
    <property type="entry name" value="Prot_kinase_dom"/>
</dbReference>
<proteinExistence type="predicted"/>
<dbReference type="GO" id="GO:0005524">
    <property type="term" value="F:ATP binding"/>
    <property type="evidence" value="ECO:0007669"/>
    <property type="project" value="InterPro"/>
</dbReference>
<feature type="domain" description="Protein kinase" evidence="1">
    <location>
        <begin position="1"/>
        <end position="63"/>
    </location>
</feature>
<evidence type="ECO:0000259" key="1">
    <source>
        <dbReference type="PROSITE" id="PS50011"/>
    </source>
</evidence>
<dbReference type="Gene3D" id="1.10.510.10">
    <property type="entry name" value="Transferase(Phosphotransferase) domain 1"/>
    <property type="match status" value="1"/>
</dbReference>